<dbReference type="InterPro" id="IPR021109">
    <property type="entry name" value="Peptidase_aspartic_dom_sf"/>
</dbReference>
<dbReference type="SUPFAM" id="SSF50630">
    <property type="entry name" value="Acid proteases"/>
    <property type="match status" value="1"/>
</dbReference>
<dbReference type="OrthoDB" id="8546610at2"/>
<keyword evidence="4" id="KW-1185">Reference proteome</keyword>
<feature type="chain" id="PRO_5006914979" evidence="1">
    <location>
        <begin position="22"/>
        <end position="174"/>
    </location>
</feature>
<dbReference type="PANTHER" id="PTHR38037:SF2">
    <property type="entry name" value="ATP-DEPENDENT ZINC PROTEASE DOMAIN-CONTAINING PROTEIN-RELATED"/>
    <property type="match status" value="1"/>
</dbReference>
<dbReference type="Pfam" id="PF05618">
    <property type="entry name" value="Zn_protease"/>
    <property type="match status" value="1"/>
</dbReference>
<dbReference type="Gene3D" id="2.40.70.10">
    <property type="entry name" value="Acid Proteases"/>
    <property type="match status" value="1"/>
</dbReference>
<evidence type="ECO:0000313" key="4">
    <source>
        <dbReference type="Proteomes" id="UP000054997"/>
    </source>
</evidence>
<evidence type="ECO:0000259" key="2">
    <source>
        <dbReference type="Pfam" id="PF05618"/>
    </source>
</evidence>
<comment type="caution">
    <text evidence="3">The sequence shown here is derived from an EMBL/GenBank/DDBJ whole genome shotgun (WGS) entry which is preliminary data.</text>
</comment>
<protein>
    <submittedName>
        <fullName evidence="3">Secreted protein</fullName>
    </submittedName>
</protein>
<dbReference type="InterPro" id="IPR008503">
    <property type="entry name" value="Asp_endopeptidase"/>
</dbReference>
<sequence length="174" mass="19579">MRRIVSYFFFSLLLIGQAAMANSEKIVYGYIEKATLVEKNLTLPAKLDTGAKSASLNAVNIKEIEIDGKPYLNFIVPSKEGDIAFTAEYIGDVNIKVRAGEKLVYPVYRKAIKRPVVLMRLRLADKERAIQVNLTNRKRFIYPLLLGRDAIIAFNGIVDPSLKYTLNPKESSKP</sequence>
<keyword evidence="1" id="KW-0732">Signal</keyword>
<evidence type="ECO:0000256" key="1">
    <source>
        <dbReference type="SAM" id="SignalP"/>
    </source>
</evidence>
<dbReference type="PATRIC" id="fig|45068.5.peg.1035"/>
<feature type="domain" description="Retropepsin-like aspartic endopeptidase" evidence="2">
    <location>
        <begin position="27"/>
        <end position="165"/>
    </location>
</feature>
<dbReference type="EMBL" id="LNYK01000014">
    <property type="protein sequence ID" value="KTD21792.1"/>
    <property type="molecule type" value="Genomic_DNA"/>
</dbReference>
<name>A0A0W0VNP7_9GAMM</name>
<gene>
    <name evidence="3" type="ORF">Llon_0957</name>
</gene>
<dbReference type="PANTHER" id="PTHR38037">
    <property type="entry name" value="ZN_PROTEASE DOMAIN-CONTAINING PROTEIN"/>
    <property type="match status" value="1"/>
</dbReference>
<proteinExistence type="predicted"/>
<dbReference type="RefSeq" id="WP_058528950.1">
    <property type="nucleotide sequence ID" value="NZ_CAAAHZ010000002.1"/>
</dbReference>
<evidence type="ECO:0000313" key="3">
    <source>
        <dbReference type="EMBL" id="KTD21792.1"/>
    </source>
</evidence>
<dbReference type="AlphaFoldDB" id="A0A0W0VNP7"/>
<dbReference type="STRING" id="45068.Llon_0957"/>
<organism evidence="3 4">
    <name type="scientific">Legionella londiniensis</name>
    <dbReference type="NCBI Taxonomy" id="45068"/>
    <lineage>
        <taxon>Bacteria</taxon>
        <taxon>Pseudomonadati</taxon>
        <taxon>Pseudomonadota</taxon>
        <taxon>Gammaproteobacteria</taxon>
        <taxon>Legionellales</taxon>
        <taxon>Legionellaceae</taxon>
        <taxon>Legionella</taxon>
    </lineage>
</organism>
<feature type="signal peptide" evidence="1">
    <location>
        <begin position="1"/>
        <end position="21"/>
    </location>
</feature>
<dbReference type="Proteomes" id="UP000054997">
    <property type="component" value="Unassembled WGS sequence"/>
</dbReference>
<reference evidence="3 4" key="1">
    <citation type="submission" date="2015-11" db="EMBL/GenBank/DDBJ databases">
        <title>Genomic analysis of 38 Legionella species identifies large and diverse effector repertoires.</title>
        <authorList>
            <person name="Burstein D."/>
            <person name="Amaro F."/>
            <person name="Zusman T."/>
            <person name="Lifshitz Z."/>
            <person name="Cohen O."/>
            <person name="Gilbert J.A."/>
            <person name="Pupko T."/>
            <person name="Shuman H.A."/>
            <person name="Segal G."/>
        </authorList>
    </citation>
    <scope>NUCLEOTIDE SEQUENCE [LARGE SCALE GENOMIC DNA]</scope>
    <source>
        <strain evidence="3 4">ATCC 49505</strain>
    </source>
</reference>
<accession>A0A0W0VNP7</accession>